<dbReference type="Pfam" id="PF13472">
    <property type="entry name" value="Lipase_GDSL_2"/>
    <property type="match status" value="1"/>
</dbReference>
<accession>A0A916NPT3</accession>
<evidence type="ECO:0000259" key="1">
    <source>
        <dbReference type="Pfam" id="PF13472"/>
    </source>
</evidence>
<dbReference type="AlphaFoldDB" id="A0A916NPT3"/>
<feature type="domain" description="SGNH hydrolase-type esterase" evidence="1">
    <location>
        <begin position="6"/>
        <end position="194"/>
    </location>
</feature>
<dbReference type="InterPro" id="IPR013830">
    <property type="entry name" value="SGNH_hydro"/>
</dbReference>
<protein>
    <submittedName>
        <fullName evidence="2">Spore germination lipase LipC</fullName>
        <ecNumber evidence="2">3.-.-.-</ecNumber>
    </submittedName>
</protein>
<dbReference type="EMBL" id="CAJVAS010000006">
    <property type="protein sequence ID" value="CAG7617329.1"/>
    <property type="molecule type" value="Genomic_DNA"/>
</dbReference>
<evidence type="ECO:0000313" key="2">
    <source>
        <dbReference type="EMBL" id="CAG7617329.1"/>
    </source>
</evidence>
<name>A0A916NPT3_9BACL</name>
<gene>
    <name evidence="2" type="primary">lipC</name>
    <name evidence="2" type="ORF">PAESOLCIP111_02012</name>
</gene>
<proteinExistence type="predicted"/>
<evidence type="ECO:0000313" key="3">
    <source>
        <dbReference type="Proteomes" id="UP000693672"/>
    </source>
</evidence>
<dbReference type="EC" id="3.-.-.-" evidence="2"/>
<sequence>MLIYVAVGDSLTVGVGAWPGSGLVPQYRALASKAANAYVESINFGKAGATTGDILRLVKSSPRLRFMLVRADIITLTAGGNDLIRAAKQFARKPDPHVFPEALRECREHYAEIVNTIRTLKASHGNRYIIRAADLYNPYPKVPEAALWVQRFNRHIDSLQCGNFKMALVYGQFLGREPEMLSADGLHPNKQGYRTIAEQMNRLGYRPLL</sequence>
<reference evidence="2" key="1">
    <citation type="submission" date="2021-06" db="EMBL/GenBank/DDBJ databases">
        <authorList>
            <person name="Criscuolo A."/>
        </authorList>
    </citation>
    <scope>NUCLEOTIDE SEQUENCE</scope>
    <source>
        <strain evidence="2">CIP111600</strain>
    </source>
</reference>
<comment type="caution">
    <text evidence="2">The sequence shown here is derived from an EMBL/GenBank/DDBJ whole genome shotgun (WGS) entry which is preliminary data.</text>
</comment>
<keyword evidence="2" id="KW-0378">Hydrolase</keyword>
<organism evidence="2 3">
    <name type="scientific">Paenibacillus solanacearum</name>
    <dbReference type="NCBI Taxonomy" id="2048548"/>
    <lineage>
        <taxon>Bacteria</taxon>
        <taxon>Bacillati</taxon>
        <taxon>Bacillota</taxon>
        <taxon>Bacilli</taxon>
        <taxon>Bacillales</taxon>
        <taxon>Paenibacillaceae</taxon>
        <taxon>Paenibacillus</taxon>
    </lineage>
</organism>
<keyword evidence="3" id="KW-1185">Reference proteome</keyword>
<dbReference type="GO" id="GO:0016787">
    <property type="term" value="F:hydrolase activity"/>
    <property type="evidence" value="ECO:0007669"/>
    <property type="project" value="UniProtKB-KW"/>
</dbReference>
<dbReference type="Proteomes" id="UP000693672">
    <property type="component" value="Unassembled WGS sequence"/>
</dbReference>